<evidence type="ECO:0000313" key="2">
    <source>
        <dbReference type="EMBL" id="QMW23318.1"/>
    </source>
</evidence>
<protein>
    <submittedName>
        <fullName evidence="2">Transglutaminase family protein</fullName>
    </submittedName>
</protein>
<dbReference type="SMART" id="SM00460">
    <property type="entry name" value="TGc"/>
    <property type="match status" value="1"/>
</dbReference>
<accession>A0A7G5IIX6</accession>
<dbReference type="InterPro" id="IPR002931">
    <property type="entry name" value="Transglutaminase-like"/>
</dbReference>
<evidence type="ECO:0000313" key="3">
    <source>
        <dbReference type="Proteomes" id="UP000515292"/>
    </source>
</evidence>
<dbReference type="AlphaFoldDB" id="A0A7G5IIX6"/>
<dbReference type="PANTHER" id="PTHR33490">
    <property type="entry name" value="BLR5614 PROTEIN-RELATED"/>
    <property type="match status" value="1"/>
</dbReference>
<dbReference type="SUPFAM" id="SSF54001">
    <property type="entry name" value="Cysteine proteinases"/>
    <property type="match status" value="1"/>
</dbReference>
<dbReference type="InterPro" id="IPR013589">
    <property type="entry name" value="Bac_transglu_N"/>
</dbReference>
<gene>
    <name evidence="2" type="ORF">H3309_02080</name>
</gene>
<dbReference type="KEGG" id="sand:H3309_02080"/>
<dbReference type="Pfam" id="PF08379">
    <property type="entry name" value="Bact_transglu_N"/>
    <property type="match status" value="1"/>
</dbReference>
<evidence type="ECO:0000259" key="1">
    <source>
        <dbReference type="SMART" id="SM00460"/>
    </source>
</evidence>
<reference evidence="2 3" key="1">
    <citation type="submission" date="2020-07" db="EMBL/GenBank/DDBJ databases">
        <title>Complete genome sequence for Sandaracinobacter sp. M6.</title>
        <authorList>
            <person name="Tang Y."/>
            <person name="Liu Q."/>
            <person name="Guo Z."/>
            <person name="Lei P."/>
            <person name="Huang B."/>
        </authorList>
    </citation>
    <scope>NUCLEOTIDE SEQUENCE [LARGE SCALE GENOMIC DNA]</scope>
    <source>
        <strain evidence="2 3">M6</strain>
    </source>
</reference>
<name>A0A7G5IIX6_9SPHN</name>
<dbReference type="EMBL" id="CP059851">
    <property type="protein sequence ID" value="QMW23318.1"/>
    <property type="molecule type" value="Genomic_DNA"/>
</dbReference>
<dbReference type="Pfam" id="PF01841">
    <property type="entry name" value="Transglut_core"/>
    <property type="match status" value="1"/>
</dbReference>
<proteinExistence type="predicted"/>
<organism evidence="2 3">
    <name type="scientific">Sandaracinobacteroides saxicola</name>
    <dbReference type="NCBI Taxonomy" id="2759707"/>
    <lineage>
        <taxon>Bacteria</taxon>
        <taxon>Pseudomonadati</taxon>
        <taxon>Pseudomonadota</taxon>
        <taxon>Alphaproteobacteria</taxon>
        <taxon>Sphingomonadales</taxon>
        <taxon>Sphingosinicellaceae</taxon>
        <taxon>Sandaracinobacteroides</taxon>
    </lineage>
</organism>
<keyword evidence="3" id="KW-1185">Reference proteome</keyword>
<dbReference type="RefSeq" id="WP_182297061.1">
    <property type="nucleotide sequence ID" value="NZ_CP059851.1"/>
</dbReference>
<dbReference type="Gene3D" id="3.10.620.30">
    <property type="match status" value="1"/>
</dbReference>
<dbReference type="Proteomes" id="UP000515292">
    <property type="component" value="Chromosome"/>
</dbReference>
<dbReference type="PANTHER" id="PTHR33490:SF6">
    <property type="entry name" value="SLL1049 PROTEIN"/>
    <property type="match status" value="1"/>
</dbReference>
<sequence>MRLLIDHQTRYDYAMPANGIVQLLRLTPRTSDAQHVLNWRIDMDADGWLNPFTDPHGNLCHIFYAAGAVSELTLTVTGEVLTRDTAGILGPLSETLPPGHYLRATARTELDAALQAFAAAAAGNEPSALSQGHALMAAVKDHVSFDTDATHAATDAVTAFGLGRGVCQDISQIFIACARSRGIPARYVSGHYAAEDHPDQEASHAWAELWIDGLGWVGFDPTHGVCPGERHIRVAIGLDSLEASPVRGSRRGGGAERLAVTVRGIEKAAQTQSQG</sequence>
<feature type="domain" description="Transglutaminase-like" evidence="1">
    <location>
        <begin position="159"/>
        <end position="223"/>
    </location>
</feature>
<dbReference type="InterPro" id="IPR038765">
    <property type="entry name" value="Papain-like_cys_pep_sf"/>
</dbReference>